<feature type="compositionally biased region" description="Basic and acidic residues" evidence="1">
    <location>
        <begin position="156"/>
        <end position="181"/>
    </location>
</feature>
<evidence type="ECO:0000313" key="3">
    <source>
        <dbReference type="Proteomes" id="UP001567538"/>
    </source>
</evidence>
<protein>
    <submittedName>
        <fullName evidence="2">Uncharacterized protein</fullName>
    </submittedName>
</protein>
<organism evidence="2 3">
    <name type="scientific">Salvia divinorum</name>
    <name type="common">Maria pastora</name>
    <name type="synonym">Diviner's sage</name>
    <dbReference type="NCBI Taxonomy" id="28513"/>
    <lineage>
        <taxon>Eukaryota</taxon>
        <taxon>Viridiplantae</taxon>
        <taxon>Streptophyta</taxon>
        <taxon>Embryophyta</taxon>
        <taxon>Tracheophyta</taxon>
        <taxon>Spermatophyta</taxon>
        <taxon>Magnoliopsida</taxon>
        <taxon>eudicotyledons</taxon>
        <taxon>Gunneridae</taxon>
        <taxon>Pentapetalae</taxon>
        <taxon>asterids</taxon>
        <taxon>lamiids</taxon>
        <taxon>Lamiales</taxon>
        <taxon>Lamiaceae</taxon>
        <taxon>Nepetoideae</taxon>
        <taxon>Mentheae</taxon>
        <taxon>Salviinae</taxon>
        <taxon>Salvia</taxon>
        <taxon>Salvia subgen. Calosphace</taxon>
    </lineage>
</organism>
<keyword evidence="3" id="KW-1185">Reference proteome</keyword>
<gene>
    <name evidence="2" type="ORF">AAHA92_29301</name>
</gene>
<proteinExistence type="predicted"/>
<comment type="caution">
    <text evidence="2">The sequence shown here is derived from an EMBL/GenBank/DDBJ whole genome shotgun (WGS) entry which is preliminary data.</text>
</comment>
<dbReference type="AlphaFoldDB" id="A0ABD1G0W0"/>
<sequence>MAETHSERGGEGGVGPSHSKTDGDLLSVMAQMLADLKDNVNGLQSNFNGLQSDMNGVRSDMNGVQSDVKASEICMQTLHNTLFEEVNALKESRSSRPPTPRGGPMPNEVPKEYNGGEGYEGEYVRNMGDNGECGHFSMENGMHGRFGGGNRMNGRGGRENRPWRVEPYGERFPRGDTMKKS</sequence>
<accession>A0ABD1G0W0</accession>
<feature type="compositionally biased region" description="Gly residues" evidence="1">
    <location>
        <begin position="144"/>
        <end position="155"/>
    </location>
</feature>
<dbReference type="EMBL" id="JBEAFC010000011">
    <property type="protein sequence ID" value="KAL1536696.1"/>
    <property type="molecule type" value="Genomic_DNA"/>
</dbReference>
<dbReference type="Gene3D" id="1.20.5.190">
    <property type="match status" value="1"/>
</dbReference>
<feature type="region of interest" description="Disordered" evidence="1">
    <location>
        <begin position="1"/>
        <end position="22"/>
    </location>
</feature>
<evidence type="ECO:0000313" key="2">
    <source>
        <dbReference type="EMBL" id="KAL1536696.1"/>
    </source>
</evidence>
<feature type="region of interest" description="Disordered" evidence="1">
    <location>
        <begin position="144"/>
        <end position="181"/>
    </location>
</feature>
<dbReference type="Proteomes" id="UP001567538">
    <property type="component" value="Unassembled WGS sequence"/>
</dbReference>
<reference evidence="2 3" key="1">
    <citation type="submission" date="2024-06" db="EMBL/GenBank/DDBJ databases">
        <title>A chromosome level genome sequence of Diviner's sage (Salvia divinorum).</title>
        <authorList>
            <person name="Ford S.A."/>
            <person name="Ro D.-K."/>
            <person name="Ness R.W."/>
            <person name="Phillips M.A."/>
        </authorList>
    </citation>
    <scope>NUCLEOTIDE SEQUENCE [LARGE SCALE GENOMIC DNA]</scope>
    <source>
        <strain evidence="2">SAF-2024a</strain>
        <tissue evidence="2">Leaf</tissue>
    </source>
</reference>
<name>A0ABD1G0W0_SALDI</name>
<feature type="region of interest" description="Disordered" evidence="1">
    <location>
        <begin position="88"/>
        <end position="118"/>
    </location>
</feature>
<evidence type="ECO:0000256" key="1">
    <source>
        <dbReference type="SAM" id="MobiDB-lite"/>
    </source>
</evidence>
<feature type="compositionally biased region" description="Basic and acidic residues" evidence="1">
    <location>
        <begin position="1"/>
        <end position="10"/>
    </location>
</feature>